<keyword evidence="2" id="KW-1185">Reference proteome</keyword>
<dbReference type="EMBL" id="ADMC01000014">
    <property type="protein sequence ID" value="EHP49360.1"/>
    <property type="molecule type" value="Genomic_DNA"/>
</dbReference>
<dbReference type="Proteomes" id="UP000004892">
    <property type="component" value="Unassembled WGS sequence"/>
</dbReference>
<protein>
    <submittedName>
        <fullName evidence="1">Uncharacterized protein</fullName>
    </submittedName>
</protein>
<dbReference type="GeneID" id="98068479"/>
<dbReference type="AlphaFoldDB" id="H1DF42"/>
<dbReference type="PATRIC" id="fig|742817.3.peg.935"/>
<dbReference type="RefSeq" id="WP_009136026.1">
    <property type="nucleotide sequence ID" value="NZ_JH594596.1"/>
</dbReference>
<reference evidence="1 2" key="1">
    <citation type="submission" date="2012-01" db="EMBL/GenBank/DDBJ databases">
        <title>The Genome Sequence of Odoribacter laneus YIT 12061.</title>
        <authorList>
            <consortium name="The Broad Institute Genome Sequencing Platform"/>
            <person name="Earl A."/>
            <person name="Ward D."/>
            <person name="Feldgarden M."/>
            <person name="Gevers D."/>
            <person name="Morotomi M."/>
            <person name="Young S.K."/>
            <person name="Zeng Q."/>
            <person name="Gargeya S."/>
            <person name="Fitzgerald M."/>
            <person name="Haas B."/>
            <person name="Abouelleil A."/>
            <person name="Alvarado L."/>
            <person name="Arachchi H.M."/>
            <person name="Berlin A."/>
            <person name="Chapman S.B."/>
            <person name="Gearin G."/>
            <person name="Goldberg J."/>
            <person name="Griggs A."/>
            <person name="Gujja S."/>
            <person name="Hansen M."/>
            <person name="Heiman D."/>
            <person name="Howarth C."/>
            <person name="Larimer J."/>
            <person name="Lui A."/>
            <person name="MacDonald P.J.P."/>
            <person name="McCowen C."/>
            <person name="Montmayeur A."/>
            <person name="Murphy C."/>
            <person name="Neiman D."/>
            <person name="Pearson M."/>
            <person name="Priest M."/>
            <person name="Roberts A."/>
            <person name="Saif S."/>
            <person name="Shea T."/>
            <person name="Sisk P."/>
            <person name="Stolte C."/>
            <person name="Sykes S."/>
            <person name="Wortman J."/>
            <person name="Nusbaum C."/>
            <person name="Birren B."/>
        </authorList>
    </citation>
    <scope>NUCLEOTIDE SEQUENCE [LARGE SCALE GENOMIC DNA]</scope>
    <source>
        <strain evidence="1 2">YIT 12061</strain>
    </source>
</reference>
<accession>H1DF42</accession>
<evidence type="ECO:0000313" key="2">
    <source>
        <dbReference type="Proteomes" id="UP000004892"/>
    </source>
</evidence>
<gene>
    <name evidence="1" type="ORF">HMPREF9449_00878</name>
</gene>
<comment type="caution">
    <text evidence="1">The sequence shown here is derived from an EMBL/GenBank/DDBJ whole genome shotgun (WGS) entry which is preliminary data.</text>
</comment>
<name>H1DF42_9BACT</name>
<dbReference type="PROSITE" id="PS51257">
    <property type="entry name" value="PROKAR_LIPOPROTEIN"/>
    <property type="match status" value="1"/>
</dbReference>
<dbReference type="HOGENOM" id="CLU_1110526_0_0_10"/>
<evidence type="ECO:0000313" key="1">
    <source>
        <dbReference type="EMBL" id="EHP49360.1"/>
    </source>
</evidence>
<proteinExistence type="predicted"/>
<sequence length="245" mass="27398">MKRLMYLKNLWVVVVLPFFVSGCLKSKDDPFDYNVDIYVLQKNNEVDGVTEAKFATYIGIYNPIGDLASAEVNGPTSMSMVKTGINAYETKLADSEFSTTLPQGVYRITAANSQGQVASHNPSIRIDKPLGKLVVESFEYNAATNTVKAKWLPVENANAYYMMYSLQSSQSNYYRVNNRYIYWHDKDEQGVTRGEICLDGMELIAGTPLKIAVVAGREGEQGTLMLESEPLYIKIKVNEESSIPQ</sequence>
<organism evidence="1 2">
    <name type="scientific">Odoribacter laneus YIT 12061</name>
    <dbReference type="NCBI Taxonomy" id="742817"/>
    <lineage>
        <taxon>Bacteria</taxon>
        <taxon>Pseudomonadati</taxon>
        <taxon>Bacteroidota</taxon>
        <taxon>Bacteroidia</taxon>
        <taxon>Bacteroidales</taxon>
        <taxon>Odoribacteraceae</taxon>
        <taxon>Odoribacter</taxon>
    </lineage>
</organism>